<evidence type="ECO:0000256" key="1">
    <source>
        <dbReference type="SAM" id="Phobius"/>
    </source>
</evidence>
<protein>
    <submittedName>
        <fullName evidence="2">TIGR02206 family membrane protein</fullName>
    </submittedName>
</protein>
<accession>A0ABN2X0F8</accession>
<evidence type="ECO:0000313" key="3">
    <source>
        <dbReference type="Proteomes" id="UP001500984"/>
    </source>
</evidence>
<feature type="transmembrane region" description="Helical" evidence="1">
    <location>
        <begin position="210"/>
        <end position="229"/>
    </location>
</feature>
<dbReference type="RefSeq" id="WP_291794832.1">
    <property type="nucleotide sequence ID" value="NZ_BAAAPZ010000008.1"/>
</dbReference>
<comment type="caution">
    <text evidence="2">The sequence shown here is derived from an EMBL/GenBank/DDBJ whole genome shotgun (WGS) entry which is preliminary data.</text>
</comment>
<keyword evidence="3" id="KW-1185">Reference proteome</keyword>
<dbReference type="Proteomes" id="UP001500984">
    <property type="component" value="Unassembled WGS sequence"/>
</dbReference>
<evidence type="ECO:0000313" key="2">
    <source>
        <dbReference type="EMBL" id="GAA2100932.1"/>
    </source>
</evidence>
<sequence>MSIRLEPIGRMPLLGPEHLCALAFTVIAGFALVWGARRIAGTDREDRILRISGWIVLAVALMGFARDFLPWNWNIDQSLPFHYSDALRIITAVALIRRSGWAIAISYYWGLTLNIQSVLTPDLNYFSVPVVEYVLFWYLHISVLLTPVVLVWGLGYRPTWRGYGITCAATIAWACLAVTVNGMTGANYSYLSRAPQGPSILDLLGPWPAYVFWEALLAAVLWALMTLPWTSGPRASAPLADPRHGAVRRFVTRR</sequence>
<keyword evidence="1" id="KW-0472">Membrane</keyword>
<keyword evidence="1" id="KW-0812">Transmembrane</keyword>
<feature type="transmembrane region" description="Helical" evidence="1">
    <location>
        <begin position="51"/>
        <end position="69"/>
    </location>
</feature>
<organism evidence="2 3">
    <name type="scientific">Brevibacterium salitolerans</name>
    <dbReference type="NCBI Taxonomy" id="1403566"/>
    <lineage>
        <taxon>Bacteria</taxon>
        <taxon>Bacillati</taxon>
        <taxon>Actinomycetota</taxon>
        <taxon>Actinomycetes</taxon>
        <taxon>Micrococcales</taxon>
        <taxon>Brevibacteriaceae</taxon>
        <taxon>Brevibacterium</taxon>
    </lineage>
</organism>
<dbReference type="InterPro" id="IPR011737">
    <property type="entry name" value="CHP02206_TP0381"/>
</dbReference>
<reference evidence="2 3" key="1">
    <citation type="journal article" date="2019" name="Int. J. Syst. Evol. Microbiol.">
        <title>The Global Catalogue of Microorganisms (GCM) 10K type strain sequencing project: providing services to taxonomists for standard genome sequencing and annotation.</title>
        <authorList>
            <consortium name="The Broad Institute Genomics Platform"/>
            <consortium name="The Broad Institute Genome Sequencing Center for Infectious Disease"/>
            <person name="Wu L."/>
            <person name="Ma J."/>
        </authorList>
    </citation>
    <scope>NUCLEOTIDE SEQUENCE [LARGE SCALE GENOMIC DNA]</scope>
    <source>
        <strain evidence="2 3">JCM 15900</strain>
    </source>
</reference>
<gene>
    <name evidence="2" type="ORF">GCM10009823_23580</name>
</gene>
<feature type="transmembrane region" description="Helical" evidence="1">
    <location>
        <begin position="167"/>
        <end position="190"/>
    </location>
</feature>
<proteinExistence type="predicted"/>
<feature type="transmembrane region" description="Helical" evidence="1">
    <location>
        <begin position="130"/>
        <end position="155"/>
    </location>
</feature>
<dbReference type="NCBIfam" id="TIGR02206">
    <property type="entry name" value="intg_mem_TP0381"/>
    <property type="match status" value="1"/>
</dbReference>
<name>A0ABN2X0F8_9MICO</name>
<dbReference type="EMBL" id="BAAAPZ010000008">
    <property type="protein sequence ID" value="GAA2100932.1"/>
    <property type="molecule type" value="Genomic_DNA"/>
</dbReference>
<keyword evidence="1" id="KW-1133">Transmembrane helix</keyword>
<dbReference type="Pfam" id="PF14808">
    <property type="entry name" value="TMEM164"/>
    <property type="match status" value="1"/>
</dbReference>